<evidence type="ECO:0000256" key="4">
    <source>
        <dbReference type="ARBA" id="ARBA00022801"/>
    </source>
</evidence>
<dbReference type="Proteomes" id="UP000278807">
    <property type="component" value="Unassembled WGS sequence"/>
</dbReference>
<evidence type="ECO:0000256" key="5">
    <source>
        <dbReference type="ARBA" id="ARBA00022912"/>
    </source>
</evidence>
<evidence type="ECO:0000259" key="8">
    <source>
        <dbReference type="PROSITE" id="PS50206"/>
    </source>
</evidence>
<evidence type="ECO:0000256" key="7">
    <source>
        <dbReference type="SAM" id="MobiDB-lite"/>
    </source>
</evidence>
<feature type="region of interest" description="Disordered" evidence="7">
    <location>
        <begin position="536"/>
        <end position="581"/>
    </location>
</feature>
<protein>
    <recommendedName>
        <fullName evidence="2">protein-tyrosine-phosphatase</fullName>
        <ecNumber evidence="2">3.1.3.48</ecNumber>
    </recommendedName>
</protein>
<feature type="domain" description="Rhodanese" evidence="8">
    <location>
        <begin position="202"/>
        <end position="383"/>
    </location>
</feature>
<evidence type="ECO:0000313" key="9">
    <source>
        <dbReference type="EMBL" id="VDN95923.1"/>
    </source>
</evidence>
<keyword evidence="3" id="KW-0132">Cell division</keyword>
<sequence>MDPTRYTGRLRKSIRQNRRDEYMAQFHPEPELMDECANQEAPIISNAFQFMGTIDKENTVSSGYFSGASTNPQFYGESFIHDTLEHMGVSYPTPSKRNVRFTNEVLPPALKKSKRLHSSKRRAFQEIQAADVSMEEVNVPRPSLTRSVTVPFPSPIPTDSTARLSLEKPKPVLPVIKTSTHGTDMVSIHTVAQLVRGDFAKINVSHTIIDCRYPYEYEAGHIKGALNLYTCSDVVKGVFKNAPAASFNDDEIFMDLGPNVDELIEGHNPNVQLPAIRSFLRRNFSDESDCEDDLSEEGRRQSCDDEIIPFAPVPEADPNAPPIHLLIFHCEFSSQRGPELSRFLRKVDRYINYPRYPFVFYPYVYVMYGGYASFYRQYPQLCEPQNYLKMFEKGYRDVLAYYSKLTKEVSNACTACFRDSNLVNLKVSPTMEEKEIRPALRSVQTMLPGPSLQKMGELFEGTPANVYVNSPKRKGVSRQYLQLAEHIIRKGNHIIDAYEYFKQLGKEELGSEVLVGFIPGKREEDRVFGTLSGPRKPVARLSFSSDDDLEGMPSQQPSLPRPKAVLDFSDSDEPTDSSGPL</sequence>
<keyword evidence="6" id="KW-0131">Cell cycle</keyword>
<evidence type="ECO:0000256" key="1">
    <source>
        <dbReference type="ARBA" id="ARBA00011065"/>
    </source>
</evidence>
<gene>
    <name evidence="9" type="ORF">HNAJ_LOCUS64</name>
</gene>
<dbReference type="PROSITE" id="PS50206">
    <property type="entry name" value="RHODANESE_3"/>
    <property type="match status" value="1"/>
</dbReference>
<dbReference type="PANTHER" id="PTHR10828">
    <property type="entry name" value="M-PHASE INDUCER PHOSPHATASE DUAL SPECIFICITY PHOSPHATASE CDC25"/>
    <property type="match status" value="1"/>
</dbReference>
<dbReference type="GO" id="GO:0000086">
    <property type="term" value="P:G2/M transition of mitotic cell cycle"/>
    <property type="evidence" value="ECO:0007669"/>
    <property type="project" value="TreeGrafter"/>
</dbReference>
<dbReference type="Gene3D" id="3.40.250.10">
    <property type="entry name" value="Rhodanese-like domain"/>
    <property type="match status" value="1"/>
</dbReference>
<dbReference type="GO" id="GO:0005737">
    <property type="term" value="C:cytoplasm"/>
    <property type="evidence" value="ECO:0007669"/>
    <property type="project" value="TreeGrafter"/>
</dbReference>
<dbReference type="PANTHER" id="PTHR10828:SF17">
    <property type="entry name" value="PROTEIN-TYROSINE-PHOSPHATASE"/>
    <property type="match status" value="1"/>
</dbReference>
<dbReference type="STRING" id="102285.A0A0R3SZX1"/>
<dbReference type="InterPro" id="IPR001763">
    <property type="entry name" value="Rhodanese-like_dom"/>
</dbReference>
<comment type="similarity">
    <text evidence="1">Belongs to the MPI phosphatase family.</text>
</comment>
<dbReference type="GO" id="GO:0010971">
    <property type="term" value="P:positive regulation of G2/M transition of mitotic cell cycle"/>
    <property type="evidence" value="ECO:0007669"/>
    <property type="project" value="TreeGrafter"/>
</dbReference>
<dbReference type="Pfam" id="PF00581">
    <property type="entry name" value="Rhodanese"/>
    <property type="match status" value="1"/>
</dbReference>
<dbReference type="SUPFAM" id="SSF52821">
    <property type="entry name" value="Rhodanese/Cell cycle control phosphatase"/>
    <property type="match status" value="1"/>
</dbReference>
<dbReference type="SMART" id="SM00450">
    <property type="entry name" value="RHOD"/>
    <property type="match status" value="1"/>
</dbReference>
<dbReference type="EC" id="3.1.3.48" evidence="2"/>
<evidence type="ECO:0000256" key="2">
    <source>
        <dbReference type="ARBA" id="ARBA00013064"/>
    </source>
</evidence>
<proteinExistence type="inferred from homology"/>
<dbReference type="GO" id="GO:0110032">
    <property type="term" value="P:positive regulation of G2/MI transition of meiotic cell cycle"/>
    <property type="evidence" value="ECO:0007669"/>
    <property type="project" value="TreeGrafter"/>
</dbReference>
<dbReference type="OrthoDB" id="9999371at2759"/>
<keyword evidence="4" id="KW-0378">Hydrolase</keyword>
<evidence type="ECO:0000313" key="11">
    <source>
        <dbReference type="WBParaSite" id="HNAJ_0000006301-mRNA-1"/>
    </source>
</evidence>
<name>A0A0R3SZX1_RODNA</name>
<organism evidence="11">
    <name type="scientific">Rodentolepis nana</name>
    <name type="common">Dwarf tapeworm</name>
    <name type="synonym">Hymenolepis nana</name>
    <dbReference type="NCBI Taxonomy" id="102285"/>
    <lineage>
        <taxon>Eukaryota</taxon>
        <taxon>Metazoa</taxon>
        <taxon>Spiralia</taxon>
        <taxon>Lophotrochozoa</taxon>
        <taxon>Platyhelminthes</taxon>
        <taxon>Cestoda</taxon>
        <taxon>Eucestoda</taxon>
        <taxon>Cyclophyllidea</taxon>
        <taxon>Hymenolepididae</taxon>
        <taxon>Rodentolepis</taxon>
    </lineage>
</organism>
<dbReference type="WBParaSite" id="HNAJ_0000006301-mRNA-1">
    <property type="protein sequence ID" value="HNAJ_0000006301-mRNA-1"/>
    <property type="gene ID" value="HNAJ_0000006301"/>
</dbReference>
<dbReference type="EMBL" id="UZAE01000014">
    <property type="protein sequence ID" value="VDN95923.1"/>
    <property type="molecule type" value="Genomic_DNA"/>
</dbReference>
<dbReference type="InterPro" id="IPR036873">
    <property type="entry name" value="Rhodanese-like_dom_sf"/>
</dbReference>
<reference evidence="11" key="1">
    <citation type="submission" date="2017-02" db="UniProtKB">
        <authorList>
            <consortium name="WormBaseParasite"/>
        </authorList>
    </citation>
    <scope>IDENTIFICATION</scope>
</reference>
<dbReference type="InterPro" id="IPR000751">
    <property type="entry name" value="MPI_Phosphatase"/>
</dbReference>
<dbReference type="GO" id="GO:0005634">
    <property type="term" value="C:nucleus"/>
    <property type="evidence" value="ECO:0007669"/>
    <property type="project" value="TreeGrafter"/>
</dbReference>
<keyword evidence="5" id="KW-0904">Protein phosphatase</keyword>
<keyword evidence="10" id="KW-1185">Reference proteome</keyword>
<evidence type="ECO:0000313" key="10">
    <source>
        <dbReference type="Proteomes" id="UP000278807"/>
    </source>
</evidence>
<dbReference type="GO" id="GO:0051301">
    <property type="term" value="P:cell division"/>
    <property type="evidence" value="ECO:0007669"/>
    <property type="project" value="UniProtKB-KW"/>
</dbReference>
<dbReference type="AlphaFoldDB" id="A0A0R3SZX1"/>
<accession>A0A0R3SZX1</accession>
<evidence type="ECO:0000256" key="6">
    <source>
        <dbReference type="ARBA" id="ARBA00023306"/>
    </source>
</evidence>
<evidence type="ECO:0000256" key="3">
    <source>
        <dbReference type="ARBA" id="ARBA00022618"/>
    </source>
</evidence>
<reference evidence="9 10" key="2">
    <citation type="submission" date="2018-11" db="EMBL/GenBank/DDBJ databases">
        <authorList>
            <consortium name="Pathogen Informatics"/>
        </authorList>
    </citation>
    <scope>NUCLEOTIDE SEQUENCE [LARGE SCALE GENOMIC DNA]</scope>
</reference>
<dbReference type="PRINTS" id="PR00716">
    <property type="entry name" value="MPIPHPHTASE"/>
</dbReference>
<dbReference type="GO" id="GO:0004725">
    <property type="term" value="F:protein tyrosine phosphatase activity"/>
    <property type="evidence" value="ECO:0007669"/>
    <property type="project" value="UniProtKB-EC"/>
</dbReference>